<name>A0A2I0IA20_PUNGR</name>
<accession>A0A2I0IA20</accession>
<organism evidence="1 2">
    <name type="scientific">Punica granatum</name>
    <name type="common">Pomegranate</name>
    <dbReference type="NCBI Taxonomy" id="22663"/>
    <lineage>
        <taxon>Eukaryota</taxon>
        <taxon>Viridiplantae</taxon>
        <taxon>Streptophyta</taxon>
        <taxon>Embryophyta</taxon>
        <taxon>Tracheophyta</taxon>
        <taxon>Spermatophyta</taxon>
        <taxon>Magnoliopsida</taxon>
        <taxon>eudicotyledons</taxon>
        <taxon>Gunneridae</taxon>
        <taxon>Pentapetalae</taxon>
        <taxon>rosids</taxon>
        <taxon>malvids</taxon>
        <taxon>Myrtales</taxon>
        <taxon>Lythraceae</taxon>
        <taxon>Punica</taxon>
    </lineage>
</organism>
<dbReference type="EMBL" id="PGOL01003486">
    <property type="protein sequence ID" value="PKI40848.1"/>
    <property type="molecule type" value="Genomic_DNA"/>
</dbReference>
<evidence type="ECO:0000313" key="2">
    <source>
        <dbReference type="Proteomes" id="UP000233551"/>
    </source>
</evidence>
<gene>
    <name evidence="1" type="ORF">CRG98_038755</name>
</gene>
<evidence type="ECO:0000313" key="1">
    <source>
        <dbReference type="EMBL" id="PKI40848.1"/>
    </source>
</evidence>
<dbReference type="Proteomes" id="UP000233551">
    <property type="component" value="Unassembled WGS sequence"/>
</dbReference>
<proteinExistence type="predicted"/>
<sequence>MQAPDEIDECSRGDVIDRESGERFKETYSVEALETAIMEVSKREEDELMEMVNFLDATPYLNNPIPQYEPLERPISMAKRSIKEPPKLELKPLPEHLRYIFIGDSSTLPVIISTHLTNGL</sequence>
<keyword evidence="2" id="KW-1185">Reference proteome</keyword>
<dbReference type="AlphaFoldDB" id="A0A2I0IA20"/>
<protein>
    <submittedName>
        <fullName evidence="1">Uncharacterized protein</fullName>
    </submittedName>
</protein>
<reference evidence="1 2" key="1">
    <citation type="submission" date="2017-11" db="EMBL/GenBank/DDBJ databases">
        <title>De-novo sequencing of pomegranate (Punica granatum L.) genome.</title>
        <authorList>
            <person name="Akparov Z."/>
            <person name="Amiraslanov A."/>
            <person name="Hajiyeva S."/>
            <person name="Abbasov M."/>
            <person name="Kaur K."/>
            <person name="Hamwieh A."/>
            <person name="Solovyev V."/>
            <person name="Salamov A."/>
            <person name="Braich B."/>
            <person name="Kosarev P."/>
            <person name="Mahmoud A."/>
            <person name="Hajiyev E."/>
            <person name="Babayeva S."/>
            <person name="Izzatullayeva V."/>
            <person name="Mammadov A."/>
            <person name="Mammadov A."/>
            <person name="Sharifova S."/>
            <person name="Ojaghi J."/>
            <person name="Eynullazada K."/>
            <person name="Bayramov B."/>
            <person name="Abdulazimova A."/>
            <person name="Shahmuradov I."/>
        </authorList>
    </citation>
    <scope>NUCLEOTIDE SEQUENCE [LARGE SCALE GENOMIC DNA]</scope>
    <source>
        <strain evidence="2">cv. AG2017</strain>
        <tissue evidence="1">Leaf</tissue>
    </source>
</reference>
<comment type="caution">
    <text evidence="1">The sequence shown here is derived from an EMBL/GenBank/DDBJ whole genome shotgun (WGS) entry which is preliminary data.</text>
</comment>